<protein>
    <submittedName>
        <fullName evidence="1">Uncharacterized protein</fullName>
    </submittedName>
</protein>
<gene>
    <name evidence="1" type="ORF">HPB52_022936</name>
</gene>
<dbReference type="AlphaFoldDB" id="A0A9D4PQM1"/>
<accession>A0A9D4PQM1</accession>
<evidence type="ECO:0000313" key="1">
    <source>
        <dbReference type="EMBL" id="KAH7948446.1"/>
    </source>
</evidence>
<dbReference type="EMBL" id="JABSTV010001252">
    <property type="protein sequence ID" value="KAH7948446.1"/>
    <property type="molecule type" value="Genomic_DNA"/>
</dbReference>
<reference evidence="1" key="1">
    <citation type="journal article" date="2020" name="Cell">
        <title>Large-Scale Comparative Analyses of Tick Genomes Elucidate Their Genetic Diversity and Vector Capacities.</title>
        <authorList>
            <consortium name="Tick Genome and Microbiome Consortium (TIGMIC)"/>
            <person name="Jia N."/>
            <person name="Wang J."/>
            <person name="Shi W."/>
            <person name="Du L."/>
            <person name="Sun Y."/>
            <person name="Zhan W."/>
            <person name="Jiang J.F."/>
            <person name="Wang Q."/>
            <person name="Zhang B."/>
            <person name="Ji P."/>
            <person name="Bell-Sakyi L."/>
            <person name="Cui X.M."/>
            <person name="Yuan T.T."/>
            <person name="Jiang B.G."/>
            <person name="Yang W.F."/>
            <person name="Lam T.T."/>
            <person name="Chang Q.C."/>
            <person name="Ding S.J."/>
            <person name="Wang X.J."/>
            <person name="Zhu J.G."/>
            <person name="Ruan X.D."/>
            <person name="Zhao L."/>
            <person name="Wei J.T."/>
            <person name="Ye R.Z."/>
            <person name="Que T.C."/>
            <person name="Du C.H."/>
            <person name="Zhou Y.H."/>
            <person name="Cheng J.X."/>
            <person name="Dai P.F."/>
            <person name="Guo W.B."/>
            <person name="Han X.H."/>
            <person name="Huang E.J."/>
            <person name="Li L.F."/>
            <person name="Wei W."/>
            <person name="Gao Y.C."/>
            <person name="Liu J.Z."/>
            <person name="Shao H.Z."/>
            <person name="Wang X."/>
            <person name="Wang C.C."/>
            <person name="Yang T.C."/>
            <person name="Huo Q.B."/>
            <person name="Li W."/>
            <person name="Chen H.Y."/>
            <person name="Chen S.E."/>
            <person name="Zhou L.G."/>
            <person name="Ni X.B."/>
            <person name="Tian J.H."/>
            <person name="Sheng Y."/>
            <person name="Liu T."/>
            <person name="Pan Y.S."/>
            <person name="Xia L.Y."/>
            <person name="Li J."/>
            <person name="Zhao F."/>
            <person name="Cao W.C."/>
        </authorList>
    </citation>
    <scope>NUCLEOTIDE SEQUENCE</scope>
    <source>
        <strain evidence="1">Rsan-2018</strain>
    </source>
</reference>
<sequence length="130" mass="15108">MGRRFQVSLPTVSRLCTTWINFMYLQIELICARGRTLRELEDEGVGSNVYLQRETEALSRLVSAPRYDDDLRNSLWVREACYPGMDLTWGGGTKPPRRMFQLPPANCSEARWPQRPFLLRRGLRAFSLRA</sequence>
<keyword evidence="2" id="KW-1185">Reference proteome</keyword>
<dbReference type="Proteomes" id="UP000821837">
    <property type="component" value="Chromosome 6"/>
</dbReference>
<proteinExistence type="predicted"/>
<name>A0A9D4PQM1_RHISA</name>
<organism evidence="1 2">
    <name type="scientific">Rhipicephalus sanguineus</name>
    <name type="common">Brown dog tick</name>
    <name type="synonym">Ixodes sanguineus</name>
    <dbReference type="NCBI Taxonomy" id="34632"/>
    <lineage>
        <taxon>Eukaryota</taxon>
        <taxon>Metazoa</taxon>
        <taxon>Ecdysozoa</taxon>
        <taxon>Arthropoda</taxon>
        <taxon>Chelicerata</taxon>
        <taxon>Arachnida</taxon>
        <taxon>Acari</taxon>
        <taxon>Parasitiformes</taxon>
        <taxon>Ixodida</taxon>
        <taxon>Ixodoidea</taxon>
        <taxon>Ixodidae</taxon>
        <taxon>Rhipicephalinae</taxon>
        <taxon>Rhipicephalus</taxon>
        <taxon>Rhipicephalus</taxon>
    </lineage>
</organism>
<comment type="caution">
    <text evidence="1">The sequence shown here is derived from an EMBL/GenBank/DDBJ whole genome shotgun (WGS) entry which is preliminary data.</text>
</comment>
<evidence type="ECO:0000313" key="2">
    <source>
        <dbReference type="Proteomes" id="UP000821837"/>
    </source>
</evidence>
<reference evidence="1" key="2">
    <citation type="submission" date="2021-09" db="EMBL/GenBank/DDBJ databases">
        <authorList>
            <person name="Jia N."/>
            <person name="Wang J."/>
            <person name="Shi W."/>
            <person name="Du L."/>
            <person name="Sun Y."/>
            <person name="Zhan W."/>
            <person name="Jiang J."/>
            <person name="Wang Q."/>
            <person name="Zhang B."/>
            <person name="Ji P."/>
            <person name="Sakyi L.B."/>
            <person name="Cui X."/>
            <person name="Yuan T."/>
            <person name="Jiang B."/>
            <person name="Yang W."/>
            <person name="Lam T.T.-Y."/>
            <person name="Chang Q."/>
            <person name="Ding S."/>
            <person name="Wang X."/>
            <person name="Zhu J."/>
            <person name="Ruan X."/>
            <person name="Zhao L."/>
            <person name="Wei J."/>
            <person name="Que T."/>
            <person name="Du C."/>
            <person name="Cheng J."/>
            <person name="Dai P."/>
            <person name="Han X."/>
            <person name="Huang E."/>
            <person name="Gao Y."/>
            <person name="Liu J."/>
            <person name="Shao H."/>
            <person name="Ye R."/>
            <person name="Li L."/>
            <person name="Wei W."/>
            <person name="Wang X."/>
            <person name="Wang C."/>
            <person name="Huo Q."/>
            <person name="Li W."/>
            <person name="Guo W."/>
            <person name="Chen H."/>
            <person name="Chen S."/>
            <person name="Zhou L."/>
            <person name="Zhou L."/>
            <person name="Ni X."/>
            <person name="Tian J."/>
            <person name="Zhou Y."/>
            <person name="Sheng Y."/>
            <person name="Liu T."/>
            <person name="Pan Y."/>
            <person name="Xia L."/>
            <person name="Li J."/>
            <person name="Zhao F."/>
            <person name="Cao W."/>
        </authorList>
    </citation>
    <scope>NUCLEOTIDE SEQUENCE</scope>
    <source>
        <strain evidence="1">Rsan-2018</strain>
        <tissue evidence="1">Larvae</tissue>
    </source>
</reference>